<dbReference type="VEuPathDB" id="VectorBase:GBRI040621"/>
<organism evidence="2 3">
    <name type="scientific">Glossina brevipalpis</name>
    <dbReference type="NCBI Taxonomy" id="37001"/>
    <lineage>
        <taxon>Eukaryota</taxon>
        <taxon>Metazoa</taxon>
        <taxon>Ecdysozoa</taxon>
        <taxon>Arthropoda</taxon>
        <taxon>Hexapoda</taxon>
        <taxon>Insecta</taxon>
        <taxon>Pterygota</taxon>
        <taxon>Neoptera</taxon>
        <taxon>Endopterygota</taxon>
        <taxon>Diptera</taxon>
        <taxon>Brachycera</taxon>
        <taxon>Muscomorpha</taxon>
        <taxon>Hippoboscoidea</taxon>
        <taxon>Glossinidae</taxon>
        <taxon>Glossina</taxon>
    </lineage>
</organism>
<dbReference type="Proteomes" id="UP000091820">
    <property type="component" value="Unassembled WGS sequence"/>
</dbReference>
<accession>A0A1A9X1E0</accession>
<sequence length="123" mass="13835">MLNLFINAKRKLNFICVSATIAATTTTTSTTTLRSTLLLFAEILRSLYQKKQSPQETIILYSFNTIFCCFINLDMAILVTMQLFHLLLFLWDRSYSENANLYHATSFSLSSSSSSSSSTSCSE</sequence>
<evidence type="ECO:0000256" key="1">
    <source>
        <dbReference type="SAM" id="Phobius"/>
    </source>
</evidence>
<feature type="transmembrane region" description="Helical" evidence="1">
    <location>
        <begin position="58"/>
        <end position="91"/>
    </location>
</feature>
<evidence type="ECO:0000313" key="2">
    <source>
        <dbReference type="EnsemblMetazoa" id="GBRI040621-PA"/>
    </source>
</evidence>
<name>A0A1A9X1E0_9MUSC</name>
<protein>
    <submittedName>
        <fullName evidence="2">Uncharacterized protein</fullName>
    </submittedName>
</protein>
<keyword evidence="3" id="KW-1185">Reference proteome</keyword>
<proteinExistence type="predicted"/>
<dbReference type="EnsemblMetazoa" id="GBRI040621-RA">
    <property type="protein sequence ID" value="GBRI040621-PA"/>
    <property type="gene ID" value="GBRI040621"/>
</dbReference>
<keyword evidence="1" id="KW-0812">Transmembrane</keyword>
<keyword evidence="1" id="KW-0472">Membrane</keyword>
<evidence type="ECO:0000313" key="3">
    <source>
        <dbReference type="Proteomes" id="UP000091820"/>
    </source>
</evidence>
<keyword evidence="1" id="KW-1133">Transmembrane helix</keyword>
<dbReference type="AlphaFoldDB" id="A0A1A9X1E0"/>
<reference evidence="2" key="2">
    <citation type="submission" date="2020-05" db="UniProtKB">
        <authorList>
            <consortium name="EnsemblMetazoa"/>
        </authorList>
    </citation>
    <scope>IDENTIFICATION</scope>
    <source>
        <strain evidence="2">IAEA</strain>
    </source>
</reference>
<reference evidence="3" key="1">
    <citation type="submission" date="2014-03" db="EMBL/GenBank/DDBJ databases">
        <authorList>
            <person name="Aksoy S."/>
            <person name="Warren W."/>
            <person name="Wilson R.K."/>
        </authorList>
    </citation>
    <scope>NUCLEOTIDE SEQUENCE [LARGE SCALE GENOMIC DNA]</scope>
    <source>
        <strain evidence="3">IAEA</strain>
    </source>
</reference>